<feature type="compositionally biased region" description="Low complexity" evidence="3">
    <location>
        <begin position="42"/>
        <end position="51"/>
    </location>
</feature>
<feature type="compositionally biased region" description="Low complexity" evidence="3">
    <location>
        <begin position="569"/>
        <end position="594"/>
    </location>
</feature>
<evidence type="ECO:0000259" key="4">
    <source>
        <dbReference type="PROSITE" id="PS50102"/>
    </source>
</evidence>
<comment type="caution">
    <text evidence="5">The sequence shown here is derived from an EMBL/GenBank/DDBJ whole genome shotgun (WGS) entry which is preliminary data.</text>
</comment>
<feature type="compositionally biased region" description="Basic and acidic residues" evidence="3">
    <location>
        <begin position="251"/>
        <end position="269"/>
    </location>
</feature>
<sequence>MDRYPGGRPYEGSYAGGPPPPTSYQGYSHDPPFYPAAPAPGGPADYPAYGGPAPPGGPMYGGGGYPGPGMSPPQPEPPRGFAPPPTNQPPYGPGPGPYDGPSYLSGPPPPVGPYGSDRPPPDFDRGGRDGPPFGGGPPGGPREGRYGSRDRDYPGYGPPSRGGGQHSFRGGYGGSPEGDRGGRFDDRDRHGGPPDRWHDRSDRGGRGGFFDRGGGFRGRGRGGFRGGRGGGFGGASYGQDREWGGGPPKDAPVHEMSKSEHEQLTRERLNRERPCRTLFVRNISFDTAPGQIRSLFEQHGEIKTFFDLSQKRGLVFITYYDIRAAEQAKRMLHGTLISDRPLDIHFSLPREEEQSQHCDRDKNQGTLFIILKHAKEPLNDDALRDYLSNWGEIKHIRPFKDNPYARFVEFFDSRATLAAYDQLPNSEYQGSVWDVKYAWDFVERMPPRRDFRPPYADRGDRERSPSRGGYGGGGRYEERAPFHAGGPSGGPPLGNPGRDDYGRPLGGAPGPSRDYSAPSGPGPAAPAAGAFSGPPAGEDPAAAERLQQAQKVQAILAALGRAGGGTTGGTTPKPEPTASAPTSASAPAASSTTPTIPPGKTGSNASTGLPASVLALLQTSGSADQKSAPAEVKASAGNGTGPPASILAMLGQNGSGSS</sequence>
<feature type="compositionally biased region" description="Gly residues" evidence="3">
    <location>
        <begin position="58"/>
        <end position="67"/>
    </location>
</feature>
<dbReference type="SMART" id="SM00360">
    <property type="entry name" value="RRM"/>
    <property type="match status" value="2"/>
</dbReference>
<keyword evidence="6" id="KW-1185">Reference proteome</keyword>
<gene>
    <name evidence="5" type="ORF">OC846_001555</name>
</gene>
<dbReference type="CDD" id="cd12524">
    <property type="entry name" value="RRM1_MEI2_like"/>
    <property type="match status" value="1"/>
</dbReference>
<feature type="compositionally biased region" description="Pro residues" evidence="3">
    <location>
        <begin position="69"/>
        <end position="98"/>
    </location>
</feature>
<evidence type="ECO:0000256" key="3">
    <source>
        <dbReference type="SAM" id="MobiDB-lite"/>
    </source>
</evidence>
<evidence type="ECO:0000256" key="2">
    <source>
        <dbReference type="PROSITE-ProRule" id="PRU00176"/>
    </source>
</evidence>
<dbReference type="Gene3D" id="3.30.70.330">
    <property type="match status" value="2"/>
</dbReference>
<name>A0AAN6JTQ0_9BASI</name>
<dbReference type="InterPro" id="IPR000504">
    <property type="entry name" value="RRM_dom"/>
</dbReference>
<dbReference type="PROSITE" id="PS50102">
    <property type="entry name" value="RRM"/>
    <property type="match status" value="1"/>
</dbReference>
<dbReference type="CDD" id="cd12276">
    <property type="entry name" value="RRM2_MEI2_EAR1_like"/>
    <property type="match status" value="1"/>
</dbReference>
<feature type="compositionally biased region" description="Gly residues" evidence="3">
    <location>
        <begin position="160"/>
        <end position="176"/>
    </location>
</feature>
<evidence type="ECO:0000313" key="6">
    <source>
        <dbReference type="Proteomes" id="UP001176517"/>
    </source>
</evidence>
<feature type="compositionally biased region" description="Pro residues" evidence="3">
    <location>
        <begin position="32"/>
        <end position="41"/>
    </location>
</feature>
<dbReference type="InterPro" id="IPR035979">
    <property type="entry name" value="RBD_domain_sf"/>
</dbReference>
<dbReference type="PANTHER" id="PTHR23189">
    <property type="entry name" value="RNA RECOGNITION MOTIF-CONTAINING"/>
    <property type="match status" value="1"/>
</dbReference>
<protein>
    <recommendedName>
        <fullName evidence="4">RRM domain-containing protein</fullName>
    </recommendedName>
</protein>
<feature type="compositionally biased region" description="Basic and acidic residues" evidence="3">
    <location>
        <begin position="142"/>
        <end position="153"/>
    </location>
</feature>
<reference evidence="5" key="1">
    <citation type="journal article" date="2023" name="PhytoFront">
        <title>Draft Genome Resources of Seven Strains of Tilletia horrida, Causal Agent of Kernel Smut of Rice.</title>
        <authorList>
            <person name="Khanal S."/>
            <person name="Antony Babu S."/>
            <person name="Zhou X.G."/>
        </authorList>
    </citation>
    <scope>NUCLEOTIDE SEQUENCE</scope>
    <source>
        <strain evidence="5">TX6</strain>
    </source>
</reference>
<feature type="compositionally biased region" description="Basic and acidic residues" evidence="3">
    <location>
        <begin position="119"/>
        <end position="128"/>
    </location>
</feature>
<dbReference type="Proteomes" id="UP001176517">
    <property type="component" value="Unassembled WGS sequence"/>
</dbReference>
<feature type="region of interest" description="Disordered" evidence="3">
    <location>
        <begin position="448"/>
        <end position="658"/>
    </location>
</feature>
<feature type="compositionally biased region" description="Basic and acidic residues" evidence="3">
    <location>
        <begin position="177"/>
        <end position="205"/>
    </location>
</feature>
<dbReference type="InterPro" id="IPR012677">
    <property type="entry name" value="Nucleotide-bd_a/b_plait_sf"/>
</dbReference>
<feature type="domain" description="RRM" evidence="4">
    <location>
        <begin position="276"/>
        <end position="349"/>
    </location>
</feature>
<organism evidence="5 6">
    <name type="scientific">Tilletia horrida</name>
    <dbReference type="NCBI Taxonomy" id="155126"/>
    <lineage>
        <taxon>Eukaryota</taxon>
        <taxon>Fungi</taxon>
        <taxon>Dikarya</taxon>
        <taxon>Basidiomycota</taxon>
        <taxon>Ustilaginomycotina</taxon>
        <taxon>Exobasidiomycetes</taxon>
        <taxon>Tilletiales</taxon>
        <taxon>Tilletiaceae</taxon>
        <taxon>Tilletia</taxon>
    </lineage>
</organism>
<feature type="compositionally biased region" description="Basic and acidic residues" evidence="3">
    <location>
        <begin position="448"/>
        <end position="465"/>
    </location>
</feature>
<proteinExistence type="predicted"/>
<keyword evidence="1 2" id="KW-0694">RNA-binding</keyword>
<evidence type="ECO:0000256" key="1">
    <source>
        <dbReference type="ARBA" id="ARBA00022884"/>
    </source>
</evidence>
<dbReference type="SUPFAM" id="SSF54928">
    <property type="entry name" value="RNA-binding domain, RBD"/>
    <property type="match status" value="1"/>
</dbReference>
<feature type="compositionally biased region" description="Low complexity" evidence="3">
    <location>
        <begin position="525"/>
        <end position="544"/>
    </location>
</feature>
<dbReference type="InterPro" id="IPR034453">
    <property type="entry name" value="MEI2-like_RRM1"/>
</dbReference>
<dbReference type="AlphaFoldDB" id="A0AAN6JTQ0"/>
<evidence type="ECO:0000313" key="5">
    <source>
        <dbReference type="EMBL" id="KAK0555889.1"/>
    </source>
</evidence>
<feature type="compositionally biased region" description="Gly residues" evidence="3">
    <location>
        <begin position="206"/>
        <end position="236"/>
    </location>
</feature>
<dbReference type="EMBL" id="JAPDMZ010000023">
    <property type="protein sequence ID" value="KAK0555889.1"/>
    <property type="molecule type" value="Genomic_DNA"/>
</dbReference>
<feature type="region of interest" description="Disordered" evidence="3">
    <location>
        <begin position="1"/>
        <end position="269"/>
    </location>
</feature>
<accession>A0AAN6JTQ0</accession>
<dbReference type="Pfam" id="PF00076">
    <property type="entry name" value="RRM_1"/>
    <property type="match status" value="2"/>
</dbReference>
<dbReference type="GO" id="GO:0003723">
    <property type="term" value="F:RNA binding"/>
    <property type="evidence" value="ECO:0007669"/>
    <property type="project" value="UniProtKB-UniRule"/>
</dbReference>